<keyword evidence="5" id="KW-1185">Reference proteome</keyword>
<comment type="caution">
    <text evidence="4">The sequence shown here is derived from an EMBL/GenBank/DDBJ whole genome shotgun (WGS) entry which is preliminary data.</text>
</comment>
<feature type="domain" description="Phospholipid/glycerol acyltransferase" evidence="3">
    <location>
        <begin position="51"/>
        <end position="164"/>
    </location>
</feature>
<evidence type="ECO:0000313" key="4">
    <source>
        <dbReference type="EMBL" id="MBP2034147.1"/>
    </source>
</evidence>
<dbReference type="RefSeq" id="WP_209703379.1">
    <property type="nucleotide sequence ID" value="NZ_JAGGLM010000034.1"/>
</dbReference>
<dbReference type="Gene3D" id="3.40.1130.10">
    <property type="entry name" value="Glycerol-3-phosphate (1)-acyltransferase"/>
    <property type="match status" value="1"/>
</dbReference>
<dbReference type="Proteomes" id="UP001519307">
    <property type="component" value="Unassembled WGS sequence"/>
</dbReference>
<evidence type="ECO:0000256" key="2">
    <source>
        <dbReference type="ARBA" id="ARBA00023315"/>
    </source>
</evidence>
<proteinExistence type="predicted"/>
<evidence type="ECO:0000256" key="1">
    <source>
        <dbReference type="ARBA" id="ARBA00022679"/>
    </source>
</evidence>
<dbReference type="EC" id="2.3.1.51" evidence="4"/>
<protein>
    <submittedName>
        <fullName evidence="4">1-acyl-sn-glycerol-3-phosphate acyltransferase</fullName>
        <ecNumber evidence="4">2.3.1.51</ecNumber>
    </submittedName>
</protein>
<dbReference type="Pfam" id="PF01553">
    <property type="entry name" value="Acyltransferase"/>
    <property type="match status" value="1"/>
</dbReference>
<dbReference type="SMART" id="SM00563">
    <property type="entry name" value="PlsC"/>
    <property type="match status" value="1"/>
</dbReference>
<keyword evidence="1 4" id="KW-0808">Transferase</keyword>
<accession>A0ABS4KVV7</accession>
<reference evidence="4 5" key="1">
    <citation type="submission" date="2021-03" db="EMBL/GenBank/DDBJ databases">
        <title>Genomic Encyclopedia of Type Strains, Phase IV (KMG-IV): sequencing the most valuable type-strain genomes for metagenomic binning, comparative biology and taxonomic classification.</title>
        <authorList>
            <person name="Goeker M."/>
        </authorList>
    </citation>
    <scope>NUCLEOTIDE SEQUENCE [LARGE SCALE GENOMIC DNA]</scope>
    <source>
        <strain evidence="4 5">DSM 28783</strain>
    </source>
</reference>
<organism evidence="4 5">
    <name type="scientific">Clostridium algifaecis</name>
    <dbReference type="NCBI Taxonomy" id="1472040"/>
    <lineage>
        <taxon>Bacteria</taxon>
        <taxon>Bacillati</taxon>
        <taxon>Bacillota</taxon>
        <taxon>Clostridia</taxon>
        <taxon>Eubacteriales</taxon>
        <taxon>Clostridiaceae</taxon>
        <taxon>Clostridium</taxon>
    </lineage>
</organism>
<dbReference type="EMBL" id="JAGGLM010000034">
    <property type="protein sequence ID" value="MBP2034147.1"/>
    <property type="molecule type" value="Genomic_DNA"/>
</dbReference>
<evidence type="ECO:0000313" key="5">
    <source>
        <dbReference type="Proteomes" id="UP001519307"/>
    </source>
</evidence>
<keyword evidence="2 4" id="KW-0012">Acyltransferase</keyword>
<dbReference type="SUPFAM" id="SSF69593">
    <property type="entry name" value="Glycerol-3-phosphate (1)-acyltransferase"/>
    <property type="match status" value="1"/>
</dbReference>
<dbReference type="PANTHER" id="PTHR10434">
    <property type="entry name" value="1-ACYL-SN-GLYCEROL-3-PHOSPHATE ACYLTRANSFERASE"/>
    <property type="match status" value="1"/>
</dbReference>
<sequence>MISPFMVKVIGHLPKNFVGYASKKILAYYIKKYANINVMGMKNLEDVQRPILFVCNHLSNSDALVLGKVLKAENLIFVAGVKLNSDPLTKLGMSMTKTIGIKPNTADKEAISKIIKALKAGKNILMFPEGTRSRTSTMNKAKRGVVLIQKLTKARVVPVAIYGSEKLLPISNKGMSYESFHYAKVTVNIGENIQIPKKNNDEEKHEYENRVSDFMMYEIAKLLPEKYRGVYNLKQGDKFE</sequence>
<gene>
    <name evidence="4" type="ORF">J2Z42_002878</name>
</gene>
<dbReference type="PANTHER" id="PTHR10434:SF40">
    <property type="entry name" value="1-ACYL-SN-GLYCEROL-3-PHOSPHATE ACYLTRANSFERASE"/>
    <property type="match status" value="1"/>
</dbReference>
<dbReference type="InterPro" id="IPR002123">
    <property type="entry name" value="Plipid/glycerol_acylTrfase"/>
</dbReference>
<name>A0ABS4KVV7_9CLOT</name>
<dbReference type="GO" id="GO:0003841">
    <property type="term" value="F:1-acylglycerol-3-phosphate O-acyltransferase activity"/>
    <property type="evidence" value="ECO:0007669"/>
    <property type="project" value="UniProtKB-EC"/>
</dbReference>
<dbReference type="CDD" id="cd07989">
    <property type="entry name" value="LPLAT_AGPAT-like"/>
    <property type="match status" value="1"/>
</dbReference>
<evidence type="ECO:0000259" key="3">
    <source>
        <dbReference type="SMART" id="SM00563"/>
    </source>
</evidence>